<keyword evidence="4" id="KW-0548">Nucleotidyltransferase</keyword>
<dbReference type="GO" id="GO:0016779">
    <property type="term" value="F:nucleotidyltransferase activity"/>
    <property type="evidence" value="ECO:0007669"/>
    <property type="project" value="UniProtKB-KW"/>
</dbReference>
<organism evidence="9 10">
    <name type="scientific">Duganella sacchari</name>
    <dbReference type="NCBI Taxonomy" id="551987"/>
    <lineage>
        <taxon>Bacteria</taxon>
        <taxon>Pseudomonadati</taxon>
        <taxon>Pseudomonadota</taxon>
        <taxon>Betaproteobacteria</taxon>
        <taxon>Burkholderiales</taxon>
        <taxon>Oxalobacteraceae</taxon>
        <taxon>Telluria group</taxon>
        <taxon>Duganella</taxon>
    </lineage>
</organism>
<dbReference type="STRING" id="551987.SAMN05192549_105327"/>
<dbReference type="AlphaFoldDB" id="A0A1M7PRD3"/>
<evidence type="ECO:0000256" key="6">
    <source>
        <dbReference type="ARBA" id="ARBA00022741"/>
    </source>
</evidence>
<keyword evidence="6" id="KW-0547">Nucleotide-binding</keyword>
<accession>A0A1M7PRD3</accession>
<evidence type="ECO:0000256" key="4">
    <source>
        <dbReference type="ARBA" id="ARBA00022695"/>
    </source>
</evidence>
<reference evidence="10" key="1">
    <citation type="submission" date="2016-11" db="EMBL/GenBank/DDBJ databases">
        <authorList>
            <person name="Varghese N."/>
            <person name="Submissions S."/>
        </authorList>
    </citation>
    <scope>NUCLEOTIDE SEQUENCE [LARGE SCALE GENOMIC DNA]</scope>
    <source>
        <strain evidence="10">Sac-22</strain>
    </source>
</reference>
<dbReference type="Pfam" id="PF02696">
    <property type="entry name" value="SelO"/>
    <property type="match status" value="1"/>
</dbReference>
<keyword evidence="8" id="KW-0460">Magnesium</keyword>
<proteinExistence type="inferred from homology"/>
<dbReference type="GO" id="GO:0046872">
    <property type="term" value="F:metal ion binding"/>
    <property type="evidence" value="ECO:0007669"/>
    <property type="project" value="UniProtKB-KW"/>
</dbReference>
<protein>
    <submittedName>
        <fullName evidence="9">Uncharacterized ACR, YdiU/UPF0061 family</fullName>
    </submittedName>
</protein>
<evidence type="ECO:0000256" key="1">
    <source>
        <dbReference type="ARBA" id="ARBA00001946"/>
    </source>
</evidence>
<comment type="similarity">
    <text evidence="2">Belongs to the SELO family.</text>
</comment>
<keyword evidence="3" id="KW-0808">Transferase</keyword>
<comment type="cofactor">
    <cofactor evidence="1">
        <name>Mg(2+)</name>
        <dbReference type="ChEBI" id="CHEBI:18420"/>
    </cofactor>
</comment>
<dbReference type="RefSeq" id="WP_167544291.1">
    <property type="nucleotide sequence ID" value="NZ_FRCX01000005.1"/>
</dbReference>
<evidence type="ECO:0000256" key="8">
    <source>
        <dbReference type="ARBA" id="ARBA00022842"/>
    </source>
</evidence>
<evidence type="ECO:0000313" key="9">
    <source>
        <dbReference type="EMBL" id="SHN19992.1"/>
    </source>
</evidence>
<evidence type="ECO:0000256" key="2">
    <source>
        <dbReference type="ARBA" id="ARBA00009747"/>
    </source>
</evidence>
<keyword evidence="7" id="KW-0067">ATP-binding</keyword>
<name>A0A1M7PRD3_9BURK</name>
<keyword evidence="5" id="KW-0479">Metal-binding</keyword>
<dbReference type="Proteomes" id="UP000184339">
    <property type="component" value="Unassembled WGS sequence"/>
</dbReference>
<keyword evidence="10" id="KW-1185">Reference proteome</keyword>
<evidence type="ECO:0000313" key="10">
    <source>
        <dbReference type="Proteomes" id="UP000184339"/>
    </source>
</evidence>
<evidence type="ECO:0000256" key="5">
    <source>
        <dbReference type="ARBA" id="ARBA00022723"/>
    </source>
</evidence>
<evidence type="ECO:0000256" key="3">
    <source>
        <dbReference type="ARBA" id="ARBA00022679"/>
    </source>
</evidence>
<dbReference type="InterPro" id="IPR003846">
    <property type="entry name" value="SelO"/>
</dbReference>
<gene>
    <name evidence="9" type="ORF">SAMN05192549_105327</name>
</gene>
<sequence>MNTRFPDQTLIPFQTRQLAHATLAYVQPGLPSIDWLGQYAYLIASELEQDSDFTSEHRTFFAERYGGTGISVNGGGARCGTDGRFQVKGIGRNQLAGERADFWHSHGGFTLSHALTEVIWGEVLQRALPHGATRCPALILTGTQCWIKGPKGSKQTTARALAVRDNALRPAHFERAVLFRAAPGSELGSDTERVRSAVNQLPEFLPMPAETSSATWQALDHTTRLHAGLAEMVKRFAQQAAAAKAKRLMHGTLTSSNLALDGRWLDYGTVAALPSYANTKSYGLPPPVPTLWQEHFALLTVIDNLSFSVSKYYREEPAALPRATVLKRLFEQHYLAALRTGFVELAGFPQDLLAPHHAHPACIQLADALIAAARRGVEKPFAPNVANLDVYGTNPLSRWLPALACRCAIISEIPAAIVAAYDAVSQLIMGEATPAWRTLCALNAMRQARNMPQLYRQNIIDRCDHLSAGSAGPAIQQWVEECSDDAEMVYRSSTGLRSLIWQRGSEQVEFDAGSGRWLMRSSDTDITFAFFHQLPCATAIRQYWGSTLDRILAIATTRH</sequence>
<dbReference type="EMBL" id="FRCX01000005">
    <property type="protein sequence ID" value="SHN19992.1"/>
    <property type="molecule type" value="Genomic_DNA"/>
</dbReference>
<dbReference type="GO" id="GO:0005524">
    <property type="term" value="F:ATP binding"/>
    <property type="evidence" value="ECO:0007669"/>
    <property type="project" value="UniProtKB-KW"/>
</dbReference>
<evidence type="ECO:0000256" key="7">
    <source>
        <dbReference type="ARBA" id="ARBA00022840"/>
    </source>
</evidence>